<name>A0A0C2IGI0_THEKT</name>
<dbReference type="Proteomes" id="UP000031668">
    <property type="component" value="Unassembled WGS sequence"/>
</dbReference>
<keyword evidence="2" id="KW-1185">Reference proteome</keyword>
<proteinExistence type="predicted"/>
<evidence type="ECO:0000313" key="1">
    <source>
        <dbReference type="EMBL" id="KII64424.1"/>
    </source>
</evidence>
<dbReference type="EMBL" id="JWZT01004271">
    <property type="protein sequence ID" value="KII64424.1"/>
    <property type="molecule type" value="Genomic_DNA"/>
</dbReference>
<evidence type="ECO:0000313" key="2">
    <source>
        <dbReference type="Proteomes" id="UP000031668"/>
    </source>
</evidence>
<sequence length="122" mass="14108">MCVPPFDILFQALNESINIDDSPRLLIFLRGISENSNHPNFSVNGINENFYYRRRWFSILGSKKVGLMKRIIDPIKEIDFHDQFIVLHSIIDLVVPCKGVLEMKHVTDPLVKFVNIIKSKPV</sequence>
<dbReference type="OrthoDB" id="10061052at2759"/>
<reference evidence="1 2" key="1">
    <citation type="journal article" date="2014" name="Genome Biol. Evol.">
        <title>The genome of the myxosporean Thelohanellus kitauei shows adaptations to nutrient acquisition within its fish host.</title>
        <authorList>
            <person name="Yang Y."/>
            <person name="Xiong J."/>
            <person name="Zhou Z."/>
            <person name="Huo F."/>
            <person name="Miao W."/>
            <person name="Ran C."/>
            <person name="Liu Y."/>
            <person name="Zhang J."/>
            <person name="Feng J."/>
            <person name="Wang M."/>
            <person name="Wang M."/>
            <person name="Wang L."/>
            <person name="Yao B."/>
        </authorList>
    </citation>
    <scope>NUCLEOTIDE SEQUENCE [LARGE SCALE GENOMIC DNA]</scope>
    <source>
        <strain evidence="1">Wuqing</strain>
    </source>
</reference>
<comment type="caution">
    <text evidence="1">The sequence shown here is derived from an EMBL/GenBank/DDBJ whole genome shotgun (WGS) entry which is preliminary data.</text>
</comment>
<dbReference type="AlphaFoldDB" id="A0A0C2IGI0"/>
<protein>
    <submittedName>
        <fullName evidence="1">Uncharacterized protein</fullName>
    </submittedName>
</protein>
<gene>
    <name evidence="1" type="ORF">RF11_01554</name>
</gene>
<accession>A0A0C2IGI0</accession>
<organism evidence="1 2">
    <name type="scientific">Thelohanellus kitauei</name>
    <name type="common">Myxosporean</name>
    <dbReference type="NCBI Taxonomy" id="669202"/>
    <lineage>
        <taxon>Eukaryota</taxon>
        <taxon>Metazoa</taxon>
        <taxon>Cnidaria</taxon>
        <taxon>Myxozoa</taxon>
        <taxon>Myxosporea</taxon>
        <taxon>Bivalvulida</taxon>
        <taxon>Platysporina</taxon>
        <taxon>Myxobolidae</taxon>
        <taxon>Thelohanellus</taxon>
    </lineage>
</organism>